<proteinExistence type="predicted"/>
<dbReference type="Proteomes" id="UP000242942">
    <property type="component" value="Chromosome 14"/>
</dbReference>
<dbReference type="SUPFAM" id="SSF109910">
    <property type="entry name" value="YgfY-like"/>
    <property type="match status" value="1"/>
</dbReference>
<gene>
    <name evidence="2" type="primary">PocGH01_14018000</name>
    <name evidence="2" type="ORF">POCGH01_14018000</name>
</gene>
<dbReference type="Gene3D" id="1.10.150.250">
    <property type="entry name" value="Flavinator of succinate dehydrogenase"/>
    <property type="match status" value="1"/>
</dbReference>
<accession>A0A1D3U9D7</accession>
<evidence type="ECO:0000313" key="3">
    <source>
        <dbReference type="Proteomes" id="UP000242942"/>
    </source>
</evidence>
<organism evidence="2 3">
    <name type="scientific">Plasmodium ovale</name>
    <name type="common">malaria parasite P. ovale</name>
    <dbReference type="NCBI Taxonomy" id="36330"/>
    <lineage>
        <taxon>Eukaryota</taxon>
        <taxon>Sar</taxon>
        <taxon>Alveolata</taxon>
        <taxon>Apicomplexa</taxon>
        <taxon>Aconoidasida</taxon>
        <taxon>Haemosporida</taxon>
        <taxon>Plasmodiidae</taxon>
        <taxon>Plasmodium</taxon>
        <taxon>Plasmodium (Plasmodium)</taxon>
    </lineage>
</organism>
<dbReference type="EMBL" id="LT594595">
    <property type="protein sequence ID" value="SCQ16741.1"/>
    <property type="molecule type" value="Genomic_DNA"/>
</dbReference>
<dbReference type="Pfam" id="PF03937">
    <property type="entry name" value="Sdh5"/>
    <property type="match status" value="1"/>
</dbReference>
<name>A0A1D3U9D7_PLAOA</name>
<dbReference type="AlphaFoldDB" id="A0A1D3U9D7"/>
<evidence type="ECO:0000256" key="1">
    <source>
        <dbReference type="ARBA" id="ARBA00023186"/>
    </source>
</evidence>
<dbReference type="VEuPathDB" id="PlasmoDB:POWCR01_140012700"/>
<keyword evidence="3" id="KW-1185">Reference proteome</keyword>
<reference evidence="2 3" key="1">
    <citation type="submission" date="2016-06" db="EMBL/GenBank/DDBJ databases">
        <authorList>
            <consortium name="Pathogen Informatics"/>
        </authorList>
    </citation>
    <scope>NUCLEOTIDE SEQUENCE [LARGE SCALE GENOMIC DNA]</scope>
    <source>
        <strain evidence="2">PocGH01</strain>
    </source>
</reference>
<sequence length="207" mass="24525">MKWRKLVHMWPSGLTRMRVAFPTIRFFTTVQLYKPSKFRDIGRKLYLRKRLFKMITMKPSNISQVENGKDNEKKVQKVQVEEDIFSNAIATYGTKRTRIYKNNKYNICEKGGNMEDFGGKSSIENILFKCSTFGYIELQHILCAFINYDRNTLRVEDIHTLSSFMNLSEKEIYNYLCANEMMPHHFLETEIIKSLLKFVNINHPSLR</sequence>
<dbReference type="OrthoDB" id="375552at2759"/>
<dbReference type="InterPro" id="IPR005631">
    <property type="entry name" value="SDH"/>
</dbReference>
<evidence type="ECO:0000313" key="2">
    <source>
        <dbReference type="EMBL" id="SCQ16741.1"/>
    </source>
</evidence>
<protein>
    <submittedName>
        <fullName evidence="2">Uncharacterized protein</fullName>
    </submittedName>
</protein>
<keyword evidence="1" id="KW-0143">Chaperone</keyword>
<dbReference type="VEuPathDB" id="PlasmoDB:PocGH01_14018000"/>
<dbReference type="InterPro" id="IPR036714">
    <property type="entry name" value="SDH_sf"/>
</dbReference>